<dbReference type="Proteomes" id="UP001139286">
    <property type="component" value="Unassembled WGS sequence"/>
</dbReference>
<evidence type="ECO:0000256" key="4">
    <source>
        <dbReference type="ARBA" id="ARBA00022723"/>
    </source>
</evidence>
<feature type="domain" description="Peptidase M16 C-terminal" evidence="10">
    <location>
        <begin position="685"/>
        <end position="864"/>
    </location>
</feature>
<keyword evidence="6" id="KW-0862">Zinc</keyword>
<dbReference type="Pfam" id="PF05193">
    <property type="entry name" value="Peptidase_M16_C"/>
    <property type="match status" value="2"/>
</dbReference>
<comment type="similarity">
    <text evidence="2 8">Belongs to the peptidase M16 family.</text>
</comment>
<dbReference type="Pfam" id="PF00675">
    <property type="entry name" value="Peptidase_M16"/>
    <property type="match status" value="1"/>
</dbReference>
<name>A0A9X1I8B5_9FLAO</name>
<dbReference type="PROSITE" id="PS00143">
    <property type="entry name" value="INSULINASE"/>
    <property type="match status" value="1"/>
</dbReference>
<dbReference type="InterPro" id="IPR011249">
    <property type="entry name" value="Metalloenz_LuxS/M16"/>
</dbReference>
<evidence type="ECO:0000256" key="7">
    <source>
        <dbReference type="ARBA" id="ARBA00023049"/>
    </source>
</evidence>
<evidence type="ECO:0000256" key="5">
    <source>
        <dbReference type="ARBA" id="ARBA00022801"/>
    </source>
</evidence>
<dbReference type="GO" id="GO:0046872">
    <property type="term" value="F:metal ion binding"/>
    <property type="evidence" value="ECO:0007669"/>
    <property type="project" value="UniProtKB-KW"/>
</dbReference>
<reference evidence="11" key="1">
    <citation type="submission" date="2021-10" db="EMBL/GenBank/DDBJ databases">
        <title>Tamlana sargassums sp. nov., and Tamlana laminarinivorans sp. nov., two new bacteria isolated from the brown alga.</title>
        <authorList>
            <person name="Li J."/>
        </authorList>
    </citation>
    <scope>NUCLEOTIDE SEQUENCE</scope>
    <source>
        <strain evidence="11">62-3</strain>
    </source>
</reference>
<dbReference type="InterPro" id="IPR001431">
    <property type="entry name" value="Pept_M16_Zn_BS"/>
</dbReference>
<sequence>MKKIVVILAIIFSFQSFKIEGQNNLQNNIPNDSSVKIGKLKNGLTYYIKQNAKPKNKAELRLVLKAGSILEDQDQLGLAHFIEHMAFNGTKHFPKNELINYLQNIGVEFGADLNAHTSFDETVYKLSVPTDNETIKTSLQVLRDWADGITFDHEEIDKERGVVAEELRARNGVGSRMYYQSIPVLTNNSRYAERAPIGTLDVILNAKYSALKRFYKDWYRPDLMALVFVGDFNLEDIEQQIKTTFSSIKSAKKPRERVYYNIPNNDKPAVTVQSDKEATGSKVSIYVKRFEDEVNTLNDLKQVVLQRLYSGMLRQRLSEIEVEPNAPFLSAKAGIGNFLSTTDSYFLGASLKENQLLNGVEGLLIESERAKRYGFTEAELERYKKSFLNNANIRRKEEGKLSNKYYVEQYIDNFTSKTPIPSDNFSYNFYKDILPSITVADVNAISKKWVRDDNMAIVLNTVEKEDVNIPTNEEVIALIDKVKNLELEPYIDKLSNVKLLETPPNPGHIVATEYNKEVDVTTWKLANGITVIVKPTRFQNDLISMSGFRSGGSSTAPDSIYVSARNAGNIIGKSGVNGISNINLEKLSMGKTVSVSPRINYYDDLFSGSSSSADLEYMMKLVHLYFTKPNRDENAFVAFKEGLKSVYKNQDDSPSAYFEKEIAKNMTHSHLRSMPLTVKQIENELDLDQAFNFYKERFANANGFTFVFVGSLKLENLKPLVEQYLGSLPSNLNEESKSKDTGLRYATGVGKKVFYKGISDKSTVDLRFTGAIDFSLEEKEHLSLLAKLLKIKLTEELREKMSGVYGVRVSSFASKIPYQWYRIAVRFTCDPENVDKLIAKTQEEINNIKNHGASQINITKIKQAELANYEQFLENNNFWSSKLKTSHEYDLDLESILEQNEVIEEINSEMFKTTAKKYFNDANYAEFILMPEKAE</sequence>
<organism evidence="11 12">
    <name type="scientific">Neotamlana sargassicola</name>
    <dbReference type="NCBI Taxonomy" id="2883125"/>
    <lineage>
        <taxon>Bacteria</taxon>
        <taxon>Pseudomonadati</taxon>
        <taxon>Bacteroidota</taxon>
        <taxon>Flavobacteriia</taxon>
        <taxon>Flavobacteriales</taxon>
        <taxon>Flavobacteriaceae</taxon>
        <taxon>Neotamlana</taxon>
    </lineage>
</organism>
<evidence type="ECO:0000313" key="11">
    <source>
        <dbReference type="EMBL" id="MCB4808209.1"/>
    </source>
</evidence>
<feature type="domain" description="Peptidase M16 N-terminal" evidence="9">
    <location>
        <begin position="50"/>
        <end position="169"/>
    </location>
</feature>
<dbReference type="InterPro" id="IPR011765">
    <property type="entry name" value="Pept_M16_N"/>
</dbReference>
<evidence type="ECO:0000259" key="9">
    <source>
        <dbReference type="Pfam" id="PF00675"/>
    </source>
</evidence>
<protein>
    <submittedName>
        <fullName evidence="11">Insulinase family protein</fullName>
    </submittedName>
</protein>
<keyword evidence="5" id="KW-0378">Hydrolase</keyword>
<dbReference type="SUPFAM" id="SSF63411">
    <property type="entry name" value="LuxS/MPP-like metallohydrolase"/>
    <property type="match status" value="4"/>
</dbReference>
<keyword evidence="7" id="KW-0482">Metalloprotease</keyword>
<evidence type="ECO:0000256" key="2">
    <source>
        <dbReference type="ARBA" id="ARBA00007261"/>
    </source>
</evidence>
<evidence type="ECO:0000313" key="12">
    <source>
        <dbReference type="Proteomes" id="UP001139286"/>
    </source>
</evidence>
<evidence type="ECO:0000256" key="3">
    <source>
        <dbReference type="ARBA" id="ARBA00022670"/>
    </source>
</evidence>
<keyword evidence="3" id="KW-0645">Protease</keyword>
<dbReference type="PANTHER" id="PTHR43690:SF34">
    <property type="entry name" value="ZINC PROTEASE PQQL-LIKE"/>
    <property type="match status" value="1"/>
</dbReference>
<dbReference type="InterPro" id="IPR050626">
    <property type="entry name" value="Peptidase_M16"/>
</dbReference>
<gene>
    <name evidence="11" type="ORF">LG651_08085</name>
</gene>
<comment type="cofactor">
    <cofactor evidence="1">
        <name>Zn(2+)</name>
        <dbReference type="ChEBI" id="CHEBI:29105"/>
    </cofactor>
</comment>
<dbReference type="EMBL" id="JAJAPX010000003">
    <property type="protein sequence ID" value="MCB4808209.1"/>
    <property type="molecule type" value="Genomic_DNA"/>
</dbReference>
<keyword evidence="12" id="KW-1185">Reference proteome</keyword>
<dbReference type="Gene3D" id="3.30.830.10">
    <property type="entry name" value="Metalloenzyme, LuxS/M16 peptidase-like"/>
    <property type="match status" value="4"/>
</dbReference>
<proteinExistence type="inferred from homology"/>
<keyword evidence="4" id="KW-0479">Metal-binding</keyword>
<dbReference type="InterPro" id="IPR007863">
    <property type="entry name" value="Peptidase_M16_C"/>
</dbReference>
<dbReference type="RefSeq" id="WP_226695632.1">
    <property type="nucleotide sequence ID" value="NZ_JAJAPX010000003.1"/>
</dbReference>
<evidence type="ECO:0000256" key="6">
    <source>
        <dbReference type="ARBA" id="ARBA00022833"/>
    </source>
</evidence>
<dbReference type="AlphaFoldDB" id="A0A9X1I8B5"/>
<evidence type="ECO:0000259" key="10">
    <source>
        <dbReference type="Pfam" id="PF05193"/>
    </source>
</evidence>
<dbReference type="PANTHER" id="PTHR43690">
    <property type="entry name" value="NARDILYSIN"/>
    <property type="match status" value="1"/>
</dbReference>
<accession>A0A9X1I8B5</accession>
<comment type="caution">
    <text evidence="11">The sequence shown here is derived from an EMBL/GenBank/DDBJ whole genome shotgun (WGS) entry which is preliminary data.</text>
</comment>
<evidence type="ECO:0000256" key="1">
    <source>
        <dbReference type="ARBA" id="ARBA00001947"/>
    </source>
</evidence>
<dbReference type="GO" id="GO:0004222">
    <property type="term" value="F:metalloendopeptidase activity"/>
    <property type="evidence" value="ECO:0007669"/>
    <property type="project" value="InterPro"/>
</dbReference>
<dbReference type="GO" id="GO:0006508">
    <property type="term" value="P:proteolysis"/>
    <property type="evidence" value="ECO:0007669"/>
    <property type="project" value="UniProtKB-KW"/>
</dbReference>
<feature type="domain" description="Peptidase M16 C-terminal" evidence="10">
    <location>
        <begin position="208"/>
        <end position="386"/>
    </location>
</feature>
<evidence type="ECO:0000256" key="8">
    <source>
        <dbReference type="RuleBase" id="RU004447"/>
    </source>
</evidence>